<accession>A0ABV7GQP7</accession>
<dbReference type="Proteomes" id="UP001595632">
    <property type="component" value="Unassembled WGS sequence"/>
</dbReference>
<sequence>MTQTPLEWRDLVVAEYDSLENFKDRATLDRRREETLRRLDMLRYMLWTLNDAEEWGQKVEGETSLVLLESEISELEDLQSQLDQILQGPGSSKT</sequence>
<evidence type="ECO:0000313" key="1">
    <source>
        <dbReference type="EMBL" id="MFC3142993.1"/>
    </source>
</evidence>
<gene>
    <name evidence="1" type="ORF">ACFOGP_09755</name>
</gene>
<protein>
    <submittedName>
        <fullName evidence="1">Uncharacterized protein</fullName>
    </submittedName>
</protein>
<proteinExistence type="predicted"/>
<keyword evidence="2" id="KW-1185">Reference proteome</keyword>
<reference evidence="2" key="1">
    <citation type="journal article" date="2019" name="Int. J. Syst. Evol. Microbiol.">
        <title>The Global Catalogue of Microorganisms (GCM) 10K type strain sequencing project: providing services to taxonomists for standard genome sequencing and annotation.</title>
        <authorList>
            <consortium name="The Broad Institute Genomics Platform"/>
            <consortium name="The Broad Institute Genome Sequencing Center for Infectious Disease"/>
            <person name="Wu L."/>
            <person name="Ma J."/>
        </authorList>
    </citation>
    <scope>NUCLEOTIDE SEQUENCE [LARGE SCALE GENOMIC DNA]</scope>
    <source>
        <strain evidence="2">KCTC 52366</strain>
    </source>
</reference>
<dbReference type="EMBL" id="JBHRTB010000010">
    <property type="protein sequence ID" value="MFC3142993.1"/>
    <property type="molecule type" value="Genomic_DNA"/>
</dbReference>
<dbReference type="RefSeq" id="WP_275632972.1">
    <property type="nucleotide sequence ID" value="NZ_JARGYD010000004.1"/>
</dbReference>
<evidence type="ECO:0000313" key="2">
    <source>
        <dbReference type="Proteomes" id="UP001595632"/>
    </source>
</evidence>
<organism evidence="1 2">
    <name type="scientific">Psychromarinibacter halotolerans</name>
    <dbReference type="NCBI Taxonomy" id="1775175"/>
    <lineage>
        <taxon>Bacteria</taxon>
        <taxon>Pseudomonadati</taxon>
        <taxon>Pseudomonadota</taxon>
        <taxon>Alphaproteobacteria</taxon>
        <taxon>Rhodobacterales</taxon>
        <taxon>Paracoccaceae</taxon>
        <taxon>Psychromarinibacter</taxon>
    </lineage>
</organism>
<comment type="caution">
    <text evidence="1">The sequence shown here is derived from an EMBL/GenBank/DDBJ whole genome shotgun (WGS) entry which is preliminary data.</text>
</comment>
<name>A0ABV7GQP7_9RHOB</name>